<dbReference type="InterPro" id="IPR017970">
    <property type="entry name" value="Homeobox_CS"/>
</dbReference>
<dbReference type="SMART" id="SM00389">
    <property type="entry name" value="HOX"/>
    <property type="match status" value="1"/>
</dbReference>
<protein>
    <recommendedName>
        <fullName evidence="8">Homeobox domain-containing protein</fullName>
    </recommendedName>
</protein>
<dbReference type="PROSITE" id="PS50071">
    <property type="entry name" value="HOMEOBOX_2"/>
    <property type="match status" value="1"/>
</dbReference>
<dbReference type="PROSITE" id="PS00027">
    <property type="entry name" value="HOMEOBOX_1"/>
    <property type="match status" value="1"/>
</dbReference>
<keyword evidence="2 5" id="KW-0238">DNA-binding</keyword>
<evidence type="ECO:0000259" key="8">
    <source>
        <dbReference type="PROSITE" id="PS50071"/>
    </source>
</evidence>
<dbReference type="InterPro" id="IPR009057">
    <property type="entry name" value="Homeodomain-like_sf"/>
</dbReference>
<dbReference type="Pfam" id="PF00046">
    <property type="entry name" value="Homeodomain"/>
    <property type="match status" value="1"/>
</dbReference>
<comment type="caution">
    <text evidence="9">The sequence shown here is derived from an EMBL/GenBank/DDBJ whole genome shotgun (WGS) entry which is preliminary data.</text>
</comment>
<dbReference type="InterPro" id="IPR001356">
    <property type="entry name" value="HD"/>
</dbReference>
<dbReference type="OrthoDB" id="6159439at2759"/>
<feature type="compositionally biased region" description="Polar residues" evidence="7">
    <location>
        <begin position="30"/>
        <end position="46"/>
    </location>
</feature>
<evidence type="ECO:0000313" key="10">
    <source>
        <dbReference type="Proteomes" id="UP000751190"/>
    </source>
</evidence>
<dbReference type="AlphaFoldDB" id="A0A8J6CAF5"/>
<name>A0A8J6CAF5_DIALT</name>
<dbReference type="CDD" id="cd00086">
    <property type="entry name" value="homeodomain"/>
    <property type="match status" value="1"/>
</dbReference>
<organism evidence="9 10">
    <name type="scientific">Diacronema lutheri</name>
    <name type="common">Unicellular marine alga</name>
    <name type="synonym">Monochrysis lutheri</name>
    <dbReference type="NCBI Taxonomy" id="2081491"/>
    <lineage>
        <taxon>Eukaryota</taxon>
        <taxon>Haptista</taxon>
        <taxon>Haptophyta</taxon>
        <taxon>Pavlovophyceae</taxon>
        <taxon>Pavlovales</taxon>
        <taxon>Pavlovaceae</taxon>
        <taxon>Diacronema</taxon>
    </lineage>
</organism>
<sequence>MRCSTRANIADVGWSSAPSDATVGEGNHAEQASSSVPSASTANASDAPTRKRTTRGGRRVFTAEQVAILVVAFEREPIPTKAAVAEIAEHVALPAHSVRIWFQNHRSRRRARMCKKAEEAAFALCSLVSNAAKPSRAERDDASKLLVVGATDCPSAPFQMSVLLRPALGGSVAAPAACRAGCMLHAALGGSVAALHASSV</sequence>
<evidence type="ECO:0000313" key="9">
    <source>
        <dbReference type="EMBL" id="KAG8467572.1"/>
    </source>
</evidence>
<evidence type="ECO:0000256" key="7">
    <source>
        <dbReference type="SAM" id="MobiDB-lite"/>
    </source>
</evidence>
<reference evidence="9" key="1">
    <citation type="submission" date="2021-05" db="EMBL/GenBank/DDBJ databases">
        <title>The genome of the haptophyte Pavlova lutheri (Diacronema luteri, Pavlovales) - a model for lipid biosynthesis in eukaryotic algae.</title>
        <authorList>
            <person name="Hulatt C.J."/>
            <person name="Posewitz M.C."/>
        </authorList>
    </citation>
    <scope>NUCLEOTIDE SEQUENCE</scope>
    <source>
        <strain evidence="9">NIVA-4/92</strain>
    </source>
</reference>
<evidence type="ECO:0000256" key="6">
    <source>
        <dbReference type="RuleBase" id="RU000682"/>
    </source>
</evidence>
<dbReference type="EMBL" id="JAGTXO010000005">
    <property type="protein sequence ID" value="KAG8467572.1"/>
    <property type="molecule type" value="Genomic_DNA"/>
</dbReference>
<dbReference type="Gene3D" id="1.10.10.60">
    <property type="entry name" value="Homeodomain-like"/>
    <property type="match status" value="1"/>
</dbReference>
<evidence type="ECO:0000256" key="4">
    <source>
        <dbReference type="ARBA" id="ARBA00023242"/>
    </source>
</evidence>
<dbReference type="PANTHER" id="PTHR46123">
    <property type="entry name" value="MIX-TYPE HOMEOBOX GENE 1-RELATED"/>
    <property type="match status" value="1"/>
</dbReference>
<dbReference type="PANTHER" id="PTHR46123:SF4">
    <property type="entry name" value="MIX-TYPE HOMEOBOX GENE 1-RELATED"/>
    <property type="match status" value="1"/>
</dbReference>
<dbReference type="GO" id="GO:0000977">
    <property type="term" value="F:RNA polymerase II transcription regulatory region sequence-specific DNA binding"/>
    <property type="evidence" value="ECO:0007669"/>
    <property type="project" value="TreeGrafter"/>
</dbReference>
<feature type="DNA-binding region" description="Homeobox" evidence="5">
    <location>
        <begin position="54"/>
        <end position="113"/>
    </location>
</feature>
<dbReference type="SUPFAM" id="SSF46689">
    <property type="entry name" value="Homeodomain-like"/>
    <property type="match status" value="1"/>
</dbReference>
<proteinExistence type="predicted"/>
<dbReference type="GO" id="GO:0000981">
    <property type="term" value="F:DNA-binding transcription factor activity, RNA polymerase II-specific"/>
    <property type="evidence" value="ECO:0007669"/>
    <property type="project" value="InterPro"/>
</dbReference>
<feature type="domain" description="Homeobox" evidence="8">
    <location>
        <begin position="52"/>
        <end position="112"/>
    </location>
</feature>
<dbReference type="GO" id="GO:0005634">
    <property type="term" value="C:nucleus"/>
    <property type="evidence" value="ECO:0007669"/>
    <property type="project" value="UniProtKB-SubCell"/>
</dbReference>
<keyword evidence="4 5" id="KW-0539">Nucleus</keyword>
<evidence type="ECO:0000256" key="5">
    <source>
        <dbReference type="PROSITE-ProRule" id="PRU00108"/>
    </source>
</evidence>
<evidence type="ECO:0000256" key="1">
    <source>
        <dbReference type="ARBA" id="ARBA00004123"/>
    </source>
</evidence>
<gene>
    <name evidence="9" type="ORF">KFE25_006624</name>
</gene>
<accession>A0A8J6CAF5</accession>
<evidence type="ECO:0000256" key="3">
    <source>
        <dbReference type="ARBA" id="ARBA00023155"/>
    </source>
</evidence>
<dbReference type="Proteomes" id="UP000751190">
    <property type="component" value="Unassembled WGS sequence"/>
</dbReference>
<evidence type="ECO:0000256" key="2">
    <source>
        <dbReference type="ARBA" id="ARBA00023125"/>
    </source>
</evidence>
<keyword evidence="10" id="KW-1185">Reference proteome</keyword>
<dbReference type="InterPro" id="IPR051306">
    <property type="entry name" value="Homeobox_regulator"/>
</dbReference>
<feature type="region of interest" description="Disordered" evidence="7">
    <location>
        <begin position="14"/>
        <end position="58"/>
    </location>
</feature>
<comment type="subcellular location">
    <subcellularLocation>
        <location evidence="1 5 6">Nucleus</location>
    </subcellularLocation>
</comment>
<keyword evidence="3 5" id="KW-0371">Homeobox</keyword>